<protein>
    <submittedName>
        <fullName evidence="1">Uncharacterized protein</fullName>
    </submittedName>
</protein>
<dbReference type="SUPFAM" id="SSF51126">
    <property type="entry name" value="Pectin lyase-like"/>
    <property type="match status" value="1"/>
</dbReference>
<dbReference type="EMBL" id="BARU01027033">
    <property type="protein sequence ID" value="GAH69626.1"/>
    <property type="molecule type" value="Genomic_DNA"/>
</dbReference>
<gene>
    <name evidence="1" type="ORF">S03H2_43347</name>
</gene>
<proteinExistence type="predicted"/>
<organism evidence="1">
    <name type="scientific">marine sediment metagenome</name>
    <dbReference type="NCBI Taxonomy" id="412755"/>
    <lineage>
        <taxon>unclassified sequences</taxon>
        <taxon>metagenomes</taxon>
        <taxon>ecological metagenomes</taxon>
    </lineage>
</organism>
<dbReference type="InterPro" id="IPR012334">
    <property type="entry name" value="Pectin_lyas_fold"/>
</dbReference>
<evidence type="ECO:0000313" key="1">
    <source>
        <dbReference type="EMBL" id="GAH69626.1"/>
    </source>
</evidence>
<accession>X1HHI5</accession>
<dbReference type="InterPro" id="IPR011050">
    <property type="entry name" value="Pectin_lyase_fold/virulence"/>
</dbReference>
<name>X1HHI5_9ZZZZ</name>
<feature type="non-terminal residue" evidence="1">
    <location>
        <position position="66"/>
    </location>
</feature>
<dbReference type="Gene3D" id="2.160.20.10">
    <property type="entry name" value="Single-stranded right-handed beta-helix, Pectin lyase-like"/>
    <property type="match status" value="1"/>
</dbReference>
<reference evidence="1" key="1">
    <citation type="journal article" date="2014" name="Front. Microbiol.">
        <title>High frequency of phylogenetically diverse reductive dehalogenase-homologous genes in deep subseafloor sedimentary metagenomes.</title>
        <authorList>
            <person name="Kawai M."/>
            <person name="Futagami T."/>
            <person name="Toyoda A."/>
            <person name="Takaki Y."/>
            <person name="Nishi S."/>
            <person name="Hori S."/>
            <person name="Arai W."/>
            <person name="Tsubouchi T."/>
            <person name="Morono Y."/>
            <person name="Uchiyama I."/>
            <person name="Ito T."/>
            <person name="Fujiyama A."/>
            <person name="Inagaki F."/>
            <person name="Takami H."/>
        </authorList>
    </citation>
    <scope>NUCLEOTIDE SEQUENCE</scope>
    <source>
        <strain evidence="1">Expedition CK06-06</strain>
    </source>
</reference>
<dbReference type="AlphaFoldDB" id="X1HHI5"/>
<sequence>MLLITTVLSVSGTVIVERTPISTSLGDTLYVGGSGPGNYSTIQEAIDDSSDGDTVYVYDDSSPYYE</sequence>
<comment type="caution">
    <text evidence="1">The sequence shown here is derived from an EMBL/GenBank/DDBJ whole genome shotgun (WGS) entry which is preliminary data.</text>
</comment>